<evidence type="ECO:0000259" key="4">
    <source>
        <dbReference type="PROSITE" id="PS51666"/>
    </source>
</evidence>
<keyword evidence="2" id="KW-0539">Nucleus</keyword>
<dbReference type="GO" id="GO:0048731">
    <property type="term" value="P:system development"/>
    <property type="evidence" value="ECO:0007669"/>
    <property type="project" value="UniProtKB-ARBA"/>
</dbReference>
<evidence type="ECO:0000256" key="1">
    <source>
        <dbReference type="ARBA" id="ARBA00004123"/>
    </source>
</evidence>
<dbReference type="GO" id="GO:0005524">
    <property type="term" value="F:ATP binding"/>
    <property type="evidence" value="ECO:0007669"/>
    <property type="project" value="InterPro"/>
</dbReference>
<feature type="domain" description="QLQ" evidence="4">
    <location>
        <begin position="88"/>
        <end position="123"/>
    </location>
</feature>
<dbReference type="InterPro" id="IPR014978">
    <property type="entry name" value="Gln-Leu-Gln_QLQ"/>
</dbReference>
<evidence type="ECO:0000256" key="2">
    <source>
        <dbReference type="ARBA" id="ARBA00023242"/>
    </source>
</evidence>
<protein>
    <recommendedName>
        <fullName evidence="4">QLQ domain-containing protein</fullName>
    </recommendedName>
</protein>
<name>A0AA88X374_9ASTE</name>
<reference evidence="5" key="1">
    <citation type="submission" date="2022-12" db="EMBL/GenBank/DDBJ databases">
        <title>Draft genome assemblies for two species of Escallonia (Escalloniales).</title>
        <authorList>
            <person name="Chanderbali A."/>
            <person name="Dervinis C."/>
            <person name="Anghel I."/>
            <person name="Soltis D."/>
            <person name="Soltis P."/>
            <person name="Zapata F."/>
        </authorList>
    </citation>
    <scope>NUCLEOTIDE SEQUENCE</scope>
    <source>
        <strain evidence="5">UCBG64.0493</strain>
        <tissue evidence="5">Leaf</tissue>
    </source>
</reference>
<proteinExistence type="predicted"/>
<evidence type="ECO:0000313" key="5">
    <source>
        <dbReference type="EMBL" id="KAK3036113.1"/>
    </source>
</evidence>
<evidence type="ECO:0000313" key="6">
    <source>
        <dbReference type="Proteomes" id="UP001188597"/>
    </source>
</evidence>
<evidence type="ECO:0000256" key="3">
    <source>
        <dbReference type="SAM" id="MobiDB-lite"/>
    </source>
</evidence>
<dbReference type="PROSITE" id="PS51666">
    <property type="entry name" value="QLQ"/>
    <property type="match status" value="1"/>
</dbReference>
<dbReference type="GO" id="GO:0006355">
    <property type="term" value="P:regulation of DNA-templated transcription"/>
    <property type="evidence" value="ECO:0007669"/>
    <property type="project" value="InterPro"/>
</dbReference>
<dbReference type="SMART" id="SM00951">
    <property type="entry name" value="QLQ"/>
    <property type="match status" value="1"/>
</dbReference>
<dbReference type="Pfam" id="PF08880">
    <property type="entry name" value="QLQ"/>
    <property type="match status" value="1"/>
</dbReference>
<dbReference type="EMBL" id="JAVXUP010000157">
    <property type="protein sequence ID" value="KAK3036113.1"/>
    <property type="molecule type" value="Genomic_DNA"/>
</dbReference>
<sequence length="183" mass="19878">MSLDGSPFTSSDGWCWTQEEEEEQQQLAKGAKRWQRSDEGKGQVSEGLPSIKLCLGIGEAGSGSGGEVEPGQDGHVSQQRGNYYSADAFTAAQLQQLYLQALVFHHLASGLIVPFHLLAPIWNGVLSSSASANAEIHNRLHRESSLQNIITHVTWAFKNSTGSKRSSSTFDTILRTTKGDTEC</sequence>
<dbReference type="AlphaFoldDB" id="A0AA88X374"/>
<dbReference type="GO" id="GO:0005634">
    <property type="term" value="C:nucleus"/>
    <property type="evidence" value="ECO:0007669"/>
    <property type="project" value="UniProtKB-SubCell"/>
</dbReference>
<gene>
    <name evidence="5" type="ORF">RJ639_031694</name>
</gene>
<comment type="subcellular location">
    <subcellularLocation>
        <location evidence="1">Nucleus</location>
    </subcellularLocation>
</comment>
<comment type="caution">
    <text evidence="5">The sequence shown here is derived from an EMBL/GenBank/DDBJ whole genome shotgun (WGS) entry which is preliminary data.</text>
</comment>
<organism evidence="5 6">
    <name type="scientific">Escallonia herrerae</name>
    <dbReference type="NCBI Taxonomy" id="1293975"/>
    <lineage>
        <taxon>Eukaryota</taxon>
        <taxon>Viridiplantae</taxon>
        <taxon>Streptophyta</taxon>
        <taxon>Embryophyta</taxon>
        <taxon>Tracheophyta</taxon>
        <taxon>Spermatophyta</taxon>
        <taxon>Magnoliopsida</taxon>
        <taxon>eudicotyledons</taxon>
        <taxon>Gunneridae</taxon>
        <taxon>Pentapetalae</taxon>
        <taxon>asterids</taxon>
        <taxon>campanulids</taxon>
        <taxon>Escalloniales</taxon>
        <taxon>Escalloniaceae</taxon>
        <taxon>Escallonia</taxon>
    </lineage>
</organism>
<feature type="region of interest" description="Disordered" evidence="3">
    <location>
        <begin position="1"/>
        <end position="45"/>
    </location>
</feature>
<dbReference type="Proteomes" id="UP001188597">
    <property type="component" value="Unassembled WGS sequence"/>
</dbReference>
<accession>A0AA88X374</accession>
<keyword evidence="6" id="KW-1185">Reference proteome</keyword>